<keyword evidence="2" id="KW-0540">Nuclease</keyword>
<organism evidence="2">
    <name type="scientific">Bradyrhizobium quebecense</name>
    <dbReference type="NCBI Taxonomy" id="2748629"/>
    <lineage>
        <taxon>Bacteria</taxon>
        <taxon>Pseudomonadati</taxon>
        <taxon>Pseudomonadota</taxon>
        <taxon>Alphaproteobacteria</taxon>
        <taxon>Hyphomicrobiales</taxon>
        <taxon>Nitrobacteraceae</taxon>
        <taxon>Bradyrhizobium</taxon>
    </lineage>
</organism>
<dbReference type="AlphaFoldDB" id="A0A973X0U1"/>
<reference evidence="2" key="1">
    <citation type="submission" date="2020-06" db="EMBL/GenBank/DDBJ databases">
        <title>Whole Genome Sequence of Bradyrhizobium sp. Strain 66S1MB.</title>
        <authorList>
            <person name="Bromfield E."/>
            <person name="Cloutier S."/>
        </authorList>
    </citation>
    <scope>NUCLEOTIDE SEQUENCE</scope>
    <source>
        <strain evidence="2">66S1MB</strain>
    </source>
</reference>
<dbReference type="GO" id="GO:0003677">
    <property type="term" value="F:DNA binding"/>
    <property type="evidence" value="ECO:0007669"/>
    <property type="project" value="InterPro"/>
</dbReference>
<dbReference type="EMBL" id="JABWSX010000004">
    <property type="protein sequence ID" value="NVL12138.1"/>
    <property type="molecule type" value="Genomic_DNA"/>
</dbReference>
<keyword evidence="2" id="KW-0378">Hydrolase</keyword>
<feature type="domain" description="Restriction endonuclease type IV Mrr" evidence="1">
    <location>
        <begin position="15"/>
        <end position="101"/>
    </location>
</feature>
<evidence type="ECO:0000259" key="1">
    <source>
        <dbReference type="Pfam" id="PF04471"/>
    </source>
</evidence>
<gene>
    <name evidence="2" type="ORF">HU230_42380</name>
</gene>
<dbReference type="GO" id="GO:0009307">
    <property type="term" value="P:DNA restriction-modification system"/>
    <property type="evidence" value="ECO:0007669"/>
    <property type="project" value="InterPro"/>
</dbReference>
<dbReference type="GO" id="GO:0004519">
    <property type="term" value="F:endonuclease activity"/>
    <property type="evidence" value="ECO:0007669"/>
    <property type="project" value="UniProtKB-KW"/>
</dbReference>
<keyword evidence="2" id="KW-0255">Endonuclease</keyword>
<name>A0A973X0U1_9BRAD</name>
<protein>
    <submittedName>
        <fullName evidence="2">Restriction endonuclease</fullName>
    </submittedName>
</protein>
<sequence length="345" mass="38483">MPTLTTMRLPPPKAWQEFEDLVLASLGQRWKTTTLQRNGRSGQAQAGVDVYGSDDIGRRVGIQCKNFKGALGLKAVQKEIERAAKFKGGLSALFVATTAETDARLQEEVRLLSDTRVAAGNFAVALLFWDDIVDGLVANPALLRAHYPQIQIESRAMPSRERLLAALEFGYYAPYLWHYVLLTFGEVGQMANTEPDTVKVIARMVEQRAQQLFAPKEAKAITKCIKAIVDGSYATRKDQESWDHVEDCAKRIATHASTLSSLLPISEGNVLETGITLGRLYHHVDDLPSKTVRDDVRRRLRGILPAECQKEVDGRFKAAAKVSSGYTWASRIYTCLDREIRWASF</sequence>
<dbReference type="Pfam" id="PF04471">
    <property type="entry name" value="Mrr_cat"/>
    <property type="match status" value="1"/>
</dbReference>
<evidence type="ECO:0000313" key="2">
    <source>
        <dbReference type="EMBL" id="NVL12138.1"/>
    </source>
</evidence>
<accession>A0A973X0U1</accession>
<comment type="caution">
    <text evidence="2">The sequence shown here is derived from an EMBL/GenBank/DDBJ whole genome shotgun (WGS) entry which is preliminary data.</text>
</comment>
<dbReference type="RefSeq" id="WP_176535519.1">
    <property type="nucleotide sequence ID" value="NZ_CP088025.1"/>
</dbReference>
<proteinExistence type="predicted"/>
<dbReference type="InterPro" id="IPR007560">
    <property type="entry name" value="Restrct_endonuc_IV_Mrr"/>
</dbReference>